<evidence type="ECO:0000313" key="3">
    <source>
        <dbReference type="EMBL" id="MDG0809374.1"/>
    </source>
</evidence>
<reference evidence="3" key="1">
    <citation type="submission" date="2022-10" db="EMBL/GenBank/DDBJ databases">
        <title>Comparative genomic analysis of Cohnella hashimotonis sp. nov., isolated from the International Space Station.</title>
        <authorList>
            <person name="Simpson A."/>
            <person name="Venkateswaran K."/>
        </authorList>
    </citation>
    <scope>NUCLEOTIDE SEQUENCE</scope>
    <source>
        <strain evidence="3">DSM 28161</strain>
    </source>
</reference>
<evidence type="ECO:0000256" key="1">
    <source>
        <dbReference type="SAM" id="MobiDB-lite"/>
    </source>
</evidence>
<name>A0A9X4KQP3_9BACL</name>
<feature type="transmembrane region" description="Helical" evidence="2">
    <location>
        <begin position="173"/>
        <end position="193"/>
    </location>
</feature>
<dbReference type="Proteomes" id="UP001153404">
    <property type="component" value="Unassembled WGS sequence"/>
</dbReference>
<feature type="transmembrane region" description="Helical" evidence="2">
    <location>
        <begin position="105"/>
        <end position="124"/>
    </location>
</feature>
<comment type="caution">
    <text evidence="3">The sequence shown here is derived from an EMBL/GenBank/DDBJ whole genome shotgun (WGS) entry which is preliminary data.</text>
</comment>
<dbReference type="RefSeq" id="WP_277530636.1">
    <property type="nucleotide sequence ID" value="NZ_JAPDIA010000003.1"/>
</dbReference>
<keyword evidence="4" id="KW-1185">Reference proteome</keyword>
<evidence type="ECO:0000256" key="2">
    <source>
        <dbReference type="SAM" id="Phobius"/>
    </source>
</evidence>
<feature type="compositionally biased region" description="Pro residues" evidence="1">
    <location>
        <begin position="215"/>
        <end position="229"/>
    </location>
</feature>
<feature type="transmembrane region" description="Helical" evidence="2">
    <location>
        <begin position="130"/>
        <end position="152"/>
    </location>
</feature>
<keyword evidence="2" id="KW-0812">Transmembrane</keyword>
<sequence length="398" mass="41307">MKGLLRSSADALAAYPLLLALHAQAGLAFPTLGWLALAWLSAAIGRALPALLRGKVPASLVHLALFAAASAAAGAADPRLLWLALPLGILSWIARFDWARTVRCAVAVGLHAIVLAAAAPLGIAGGAKPLLLAAGIVWLAAALYFVQAKSLAEAGLHAGLVTRRLAAAGKRYLALWGVVVALVFLPFAGLPIWPQVVRLIRWLVSLMPAGESVPEPTPQPEPSAQPPAFPQQEGGGGAALDLARVCALRRTGAAGDCRRLSAGAAIFAERGLVAAHRGSRQSLVWQTARRPARGGDGSWLYRRARELASRGQTARQAVLAEAAEGKACAPARGLDGDDRGRPGQKSLCRGYRRRDSGRLRAPGIADAVRDAHGDRSVAQAERSARGSCAGDGVPRVAG</sequence>
<dbReference type="AlphaFoldDB" id="A0A9X4KQP3"/>
<gene>
    <name evidence="3" type="ORF">OMP40_08265</name>
</gene>
<feature type="region of interest" description="Disordered" evidence="1">
    <location>
        <begin position="211"/>
        <end position="236"/>
    </location>
</feature>
<organism evidence="3 4">
    <name type="scientific">Cohnella rhizosphaerae</name>
    <dbReference type="NCBI Taxonomy" id="1457232"/>
    <lineage>
        <taxon>Bacteria</taxon>
        <taxon>Bacillati</taxon>
        <taxon>Bacillota</taxon>
        <taxon>Bacilli</taxon>
        <taxon>Bacillales</taxon>
        <taxon>Paenibacillaceae</taxon>
        <taxon>Cohnella</taxon>
    </lineage>
</organism>
<evidence type="ECO:0000313" key="4">
    <source>
        <dbReference type="Proteomes" id="UP001153404"/>
    </source>
</evidence>
<protein>
    <submittedName>
        <fullName evidence="3">Uncharacterized protein</fullName>
    </submittedName>
</protein>
<feature type="region of interest" description="Disordered" evidence="1">
    <location>
        <begin position="370"/>
        <end position="398"/>
    </location>
</feature>
<proteinExistence type="predicted"/>
<dbReference type="EMBL" id="JAPDIA010000003">
    <property type="protein sequence ID" value="MDG0809374.1"/>
    <property type="molecule type" value="Genomic_DNA"/>
</dbReference>
<accession>A0A9X4KQP3</accession>
<keyword evidence="2" id="KW-0472">Membrane</keyword>
<feature type="transmembrane region" description="Helical" evidence="2">
    <location>
        <begin position="80"/>
        <end position="98"/>
    </location>
</feature>
<keyword evidence="2" id="KW-1133">Transmembrane helix</keyword>
<feature type="transmembrane region" description="Helical" evidence="2">
    <location>
        <begin position="20"/>
        <end position="44"/>
    </location>
</feature>
<feature type="transmembrane region" description="Helical" evidence="2">
    <location>
        <begin position="56"/>
        <end position="74"/>
    </location>
</feature>